<protein>
    <submittedName>
        <fullName evidence="1">Uncharacterized protein</fullName>
    </submittedName>
</protein>
<reference evidence="2" key="2">
    <citation type="journal article" date="2008" name="Nucleic Acids Res.">
        <title>The rice annotation project database (RAP-DB): 2008 update.</title>
        <authorList>
            <consortium name="The rice annotation project (RAP)"/>
        </authorList>
    </citation>
    <scope>GENOME REANNOTATION</scope>
    <source>
        <strain evidence="2">cv. Nipponbare</strain>
    </source>
</reference>
<dbReference type="PANTHER" id="PTHR33879:SF17">
    <property type="entry name" value="EXPRESSED PROTEIN"/>
    <property type="match status" value="1"/>
</dbReference>
<dbReference type="AlphaFoldDB" id="Q8H8A8"/>
<organism evidence="1 2">
    <name type="scientific">Oryza sativa subsp. japonica</name>
    <name type="common">Rice</name>
    <dbReference type="NCBI Taxonomy" id="39947"/>
    <lineage>
        <taxon>Eukaryota</taxon>
        <taxon>Viridiplantae</taxon>
        <taxon>Streptophyta</taxon>
        <taxon>Embryophyta</taxon>
        <taxon>Tracheophyta</taxon>
        <taxon>Spermatophyta</taxon>
        <taxon>Magnoliopsida</taxon>
        <taxon>Liliopsida</taxon>
        <taxon>Poales</taxon>
        <taxon>Poaceae</taxon>
        <taxon>BOP clade</taxon>
        <taxon>Oryzoideae</taxon>
        <taxon>Oryzeae</taxon>
        <taxon>Oryzinae</taxon>
        <taxon>Oryza</taxon>
        <taxon>Oryza sativa</taxon>
    </lineage>
</organism>
<dbReference type="PANTHER" id="PTHR33879">
    <property type="entry name" value="17.6 KDA CLASS II HEAT SHOCK PROTEIN-RELATED"/>
    <property type="match status" value="1"/>
</dbReference>
<dbReference type="Proteomes" id="UP000000763">
    <property type="component" value="Chromosome 3"/>
</dbReference>
<name>Q8H8A8_ORYSJ</name>
<sequence length="176" mass="18564">MRIHPSPATTAGGSCGGKKDLRRLPHVYSKVLELPFPADTDVAVFEGPDAFHFVVSAAAALAGEVRVRTVRIHPGVVRVVVQAGGGGVHDDGDDDDMELDKWRSRLPEASCPAMAVAGYVNGQLVVTVPKGRGGGEVQGRAVSYAVFQTAFLEAKGRKLLNTENVFPTSADIEGID</sequence>
<dbReference type="PROSITE" id="PS51257">
    <property type="entry name" value="PROKAR_LIPOPROTEIN"/>
    <property type="match status" value="1"/>
</dbReference>
<reference evidence="2" key="1">
    <citation type="journal article" date="2005" name="Nature">
        <title>The map-based sequence of the rice genome.</title>
        <authorList>
            <consortium name="International rice genome sequencing project (IRGSP)"/>
            <person name="Matsumoto T."/>
            <person name="Wu J."/>
            <person name="Kanamori H."/>
            <person name="Katayose Y."/>
            <person name="Fujisawa M."/>
            <person name="Namiki N."/>
            <person name="Mizuno H."/>
            <person name="Yamamoto K."/>
            <person name="Antonio B.A."/>
            <person name="Baba T."/>
            <person name="Sakata K."/>
            <person name="Nagamura Y."/>
            <person name="Aoki H."/>
            <person name="Arikawa K."/>
            <person name="Arita K."/>
            <person name="Bito T."/>
            <person name="Chiden Y."/>
            <person name="Fujitsuka N."/>
            <person name="Fukunaka R."/>
            <person name="Hamada M."/>
            <person name="Harada C."/>
            <person name="Hayashi A."/>
            <person name="Hijishita S."/>
            <person name="Honda M."/>
            <person name="Hosokawa S."/>
            <person name="Ichikawa Y."/>
            <person name="Idonuma A."/>
            <person name="Iijima M."/>
            <person name="Ikeda M."/>
            <person name="Ikeno M."/>
            <person name="Ito K."/>
            <person name="Ito S."/>
            <person name="Ito T."/>
            <person name="Ito Y."/>
            <person name="Ito Y."/>
            <person name="Iwabuchi A."/>
            <person name="Kamiya K."/>
            <person name="Karasawa W."/>
            <person name="Kurita K."/>
            <person name="Katagiri S."/>
            <person name="Kikuta A."/>
            <person name="Kobayashi H."/>
            <person name="Kobayashi N."/>
            <person name="Machita K."/>
            <person name="Maehara T."/>
            <person name="Masukawa M."/>
            <person name="Mizubayashi T."/>
            <person name="Mukai Y."/>
            <person name="Nagasaki H."/>
            <person name="Nagata Y."/>
            <person name="Naito S."/>
            <person name="Nakashima M."/>
            <person name="Nakama Y."/>
            <person name="Nakamichi Y."/>
            <person name="Nakamura M."/>
            <person name="Meguro A."/>
            <person name="Negishi M."/>
            <person name="Ohta I."/>
            <person name="Ohta T."/>
            <person name="Okamoto M."/>
            <person name="Ono N."/>
            <person name="Saji S."/>
            <person name="Sakaguchi M."/>
            <person name="Sakai K."/>
            <person name="Shibata M."/>
            <person name="Shimokawa T."/>
            <person name="Song J."/>
            <person name="Takazaki Y."/>
            <person name="Terasawa K."/>
            <person name="Tsugane M."/>
            <person name="Tsuji K."/>
            <person name="Ueda S."/>
            <person name="Waki K."/>
            <person name="Yamagata H."/>
            <person name="Yamamoto M."/>
            <person name="Yamamoto S."/>
            <person name="Yamane H."/>
            <person name="Yoshiki S."/>
            <person name="Yoshihara R."/>
            <person name="Yukawa K."/>
            <person name="Zhong H."/>
            <person name="Yano M."/>
            <person name="Yuan Q."/>
            <person name="Ouyang S."/>
            <person name="Liu J."/>
            <person name="Jones K.M."/>
            <person name="Gansberger K."/>
            <person name="Moffat K."/>
            <person name="Hill J."/>
            <person name="Bera J."/>
            <person name="Fadrosh D."/>
            <person name="Jin S."/>
            <person name="Johri S."/>
            <person name="Kim M."/>
            <person name="Overton L."/>
            <person name="Reardon M."/>
            <person name="Tsitrin T."/>
            <person name="Vuong H."/>
            <person name="Weaver B."/>
            <person name="Ciecko A."/>
            <person name="Tallon L."/>
            <person name="Jackson J."/>
            <person name="Pai G."/>
            <person name="Aken S.V."/>
            <person name="Utterback T."/>
            <person name="Reidmuller S."/>
            <person name="Feldblyum T."/>
            <person name="Hsiao J."/>
            <person name="Zismann V."/>
            <person name="Iobst S."/>
            <person name="de Vazeille A.R."/>
            <person name="Buell C.R."/>
            <person name="Ying K."/>
            <person name="Li Y."/>
            <person name="Lu T."/>
            <person name="Huang Y."/>
            <person name="Zhao Q."/>
            <person name="Feng Q."/>
            <person name="Zhang L."/>
            <person name="Zhu J."/>
            <person name="Weng Q."/>
            <person name="Mu J."/>
            <person name="Lu Y."/>
            <person name="Fan D."/>
            <person name="Liu Y."/>
            <person name="Guan J."/>
            <person name="Zhang Y."/>
            <person name="Yu S."/>
            <person name="Liu X."/>
            <person name="Zhang Y."/>
            <person name="Hong G."/>
            <person name="Han B."/>
            <person name="Choisne N."/>
            <person name="Demange N."/>
            <person name="Orjeda G."/>
            <person name="Samain S."/>
            <person name="Cattolico L."/>
            <person name="Pelletier E."/>
            <person name="Couloux A."/>
            <person name="Segurens B."/>
            <person name="Wincker P."/>
            <person name="D'Hont A."/>
            <person name="Scarpelli C."/>
            <person name="Weissenbach J."/>
            <person name="Salanoubat M."/>
            <person name="Quetier F."/>
            <person name="Yu Y."/>
            <person name="Kim H.R."/>
            <person name="Rambo T."/>
            <person name="Currie J."/>
            <person name="Collura K."/>
            <person name="Luo M."/>
            <person name="Yang T."/>
            <person name="Ammiraju J.S.S."/>
            <person name="Engler F."/>
            <person name="Soderlund C."/>
            <person name="Wing R.A."/>
            <person name="Palmer L.E."/>
            <person name="de la Bastide M."/>
            <person name="Spiegel L."/>
            <person name="Nascimento L."/>
            <person name="Zutavern T."/>
            <person name="O'Shaughnessy A."/>
            <person name="Dike S."/>
            <person name="Dedhia N."/>
            <person name="Preston R."/>
            <person name="Balija V."/>
            <person name="McCombie W.R."/>
            <person name="Chow T."/>
            <person name="Chen H."/>
            <person name="Chung M."/>
            <person name="Chen C."/>
            <person name="Shaw J."/>
            <person name="Wu H."/>
            <person name="Hsiao K."/>
            <person name="Chao Y."/>
            <person name="Chu M."/>
            <person name="Cheng C."/>
            <person name="Hour A."/>
            <person name="Lee P."/>
            <person name="Lin S."/>
            <person name="Lin Y."/>
            <person name="Liou J."/>
            <person name="Liu S."/>
            <person name="Hsing Y."/>
            <person name="Raghuvanshi S."/>
            <person name="Mohanty A."/>
            <person name="Bharti A.K."/>
            <person name="Gaur A."/>
            <person name="Gupta V."/>
            <person name="Kumar D."/>
            <person name="Ravi V."/>
            <person name="Vij S."/>
            <person name="Kapur A."/>
            <person name="Khurana P."/>
            <person name="Khurana P."/>
            <person name="Khurana J.P."/>
            <person name="Tyagi A.K."/>
            <person name="Gaikwad K."/>
            <person name="Singh A."/>
            <person name="Dalal V."/>
            <person name="Srivastava S."/>
            <person name="Dixit A."/>
            <person name="Pal A.K."/>
            <person name="Ghazi I.A."/>
            <person name="Yadav M."/>
            <person name="Pandit A."/>
            <person name="Bhargava A."/>
            <person name="Sureshbabu K."/>
            <person name="Batra K."/>
            <person name="Sharma T.R."/>
            <person name="Mohapatra T."/>
            <person name="Singh N.K."/>
            <person name="Messing J."/>
            <person name="Nelson A.B."/>
            <person name="Fuks G."/>
            <person name="Kavchok S."/>
            <person name="Keizer G."/>
            <person name="Linton E."/>
            <person name="Llaca V."/>
            <person name="Song R."/>
            <person name="Tanyolac B."/>
            <person name="Young S."/>
            <person name="Ho-Il K."/>
            <person name="Hahn J.H."/>
            <person name="Sangsakoo G."/>
            <person name="Vanavichit A."/>
            <person name="de Mattos Luiz.A.T."/>
            <person name="Zimmer P.D."/>
            <person name="Malone G."/>
            <person name="Dellagostin O."/>
            <person name="de Oliveira A.C."/>
            <person name="Bevan M."/>
            <person name="Bancroft I."/>
            <person name="Minx P."/>
            <person name="Cordum H."/>
            <person name="Wilson R."/>
            <person name="Cheng Z."/>
            <person name="Jin W."/>
            <person name="Jiang J."/>
            <person name="Leong S.A."/>
            <person name="Iwama H."/>
            <person name="Gojobori T."/>
            <person name="Itoh T."/>
            <person name="Niimura Y."/>
            <person name="Fujii Y."/>
            <person name="Habara T."/>
            <person name="Sakai H."/>
            <person name="Sato Y."/>
            <person name="Wilson G."/>
            <person name="Kumar K."/>
            <person name="McCouch S."/>
            <person name="Juretic N."/>
            <person name="Hoen D."/>
            <person name="Wright S."/>
            <person name="Bruskiewich R."/>
            <person name="Bureau T."/>
            <person name="Miyao A."/>
            <person name="Hirochika H."/>
            <person name="Nishikawa T."/>
            <person name="Kadowaki K."/>
            <person name="Sugiura M."/>
            <person name="Burr B."/>
            <person name="Sasaki T."/>
        </authorList>
    </citation>
    <scope>NUCLEOTIDE SEQUENCE [LARGE SCALE GENOMIC DNA]</scope>
    <source>
        <strain evidence="2">cv. Nipponbare</strain>
    </source>
</reference>
<evidence type="ECO:0000313" key="2">
    <source>
        <dbReference type="Proteomes" id="UP000000763"/>
    </source>
</evidence>
<proteinExistence type="predicted"/>
<evidence type="ECO:0000313" key="1">
    <source>
        <dbReference type="EMBL" id="AAN06850.1"/>
    </source>
</evidence>
<gene>
    <name evidence="1" type="primary">OJ1134F05.21</name>
</gene>
<accession>Q8H8A8</accession>
<dbReference type="EMBL" id="AC099401">
    <property type="protein sequence ID" value="AAN06850.1"/>
    <property type="molecule type" value="Genomic_DNA"/>
</dbReference>